<evidence type="ECO:0000313" key="1">
    <source>
        <dbReference type="EMBL" id="GIE19516.1"/>
    </source>
</evidence>
<evidence type="ECO:0008006" key="3">
    <source>
        <dbReference type="Google" id="ProtNLM"/>
    </source>
</evidence>
<organism evidence="1 2">
    <name type="scientific">Winogradskya humida</name>
    <dbReference type="NCBI Taxonomy" id="113566"/>
    <lineage>
        <taxon>Bacteria</taxon>
        <taxon>Bacillati</taxon>
        <taxon>Actinomycetota</taxon>
        <taxon>Actinomycetes</taxon>
        <taxon>Micromonosporales</taxon>
        <taxon>Micromonosporaceae</taxon>
        <taxon>Winogradskya</taxon>
    </lineage>
</organism>
<keyword evidence="2" id="KW-1185">Reference proteome</keyword>
<dbReference type="RefSeq" id="WP_203836744.1">
    <property type="nucleotide sequence ID" value="NZ_BAAATV010000006.1"/>
</dbReference>
<protein>
    <recommendedName>
        <fullName evidence="3">Ribosomally synthesized peptide with SipW-like signal peptide</fullName>
    </recommendedName>
</protein>
<dbReference type="EMBL" id="BOMN01000030">
    <property type="protein sequence ID" value="GIE19516.1"/>
    <property type="molecule type" value="Genomic_DNA"/>
</dbReference>
<proteinExistence type="predicted"/>
<comment type="caution">
    <text evidence="1">The sequence shown here is derived from an EMBL/GenBank/DDBJ whole genome shotgun (WGS) entry which is preliminary data.</text>
</comment>
<name>A0ABQ3ZLQ0_9ACTN</name>
<sequence length="171" mass="17372">MRKSVKRAIAITATAAVVGVAGTAAYAAWIAKGEGNAYAKAGQAQDLKITEATTAATLYPGATGDSVIKIKNPNSYPVEINTIKWTQSDGVTATPLSGSTCINTGIYFGDFSTGTIGSDGLLSGLALQLGAGETKTFKLTDSVRMINNSEDGCQGATFSIPVKVTGASAAK</sequence>
<evidence type="ECO:0000313" key="2">
    <source>
        <dbReference type="Proteomes" id="UP000603200"/>
    </source>
</evidence>
<accession>A0ABQ3ZLQ0</accession>
<reference evidence="1 2" key="1">
    <citation type="submission" date="2021-01" db="EMBL/GenBank/DDBJ databases">
        <title>Whole genome shotgun sequence of Actinoplanes humidus NBRC 14915.</title>
        <authorList>
            <person name="Komaki H."/>
            <person name="Tamura T."/>
        </authorList>
    </citation>
    <scope>NUCLEOTIDE SEQUENCE [LARGE SCALE GENOMIC DNA]</scope>
    <source>
        <strain evidence="1 2">NBRC 14915</strain>
    </source>
</reference>
<dbReference type="Proteomes" id="UP000603200">
    <property type="component" value="Unassembled WGS sequence"/>
</dbReference>
<gene>
    <name evidence="1" type="ORF">Ahu01nite_026180</name>
</gene>